<keyword evidence="2" id="KW-1185">Reference proteome</keyword>
<organism evidence="1 2">
    <name type="scientific">Aspergillus vadensis (strain CBS 113365 / IMI 142717 / IBT 24658)</name>
    <dbReference type="NCBI Taxonomy" id="1448311"/>
    <lineage>
        <taxon>Eukaryota</taxon>
        <taxon>Fungi</taxon>
        <taxon>Dikarya</taxon>
        <taxon>Ascomycota</taxon>
        <taxon>Pezizomycotina</taxon>
        <taxon>Eurotiomycetes</taxon>
        <taxon>Eurotiomycetidae</taxon>
        <taxon>Eurotiales</taxon>
        <taxon>Aspergillaceae</taxon>
        <taxon>Aspergillus</taxon>
        <taxon>Aspergillus subgen. Circumdati</taxon>
    </lineage>
</organism>
<dbReference type="GeneID" id="37205854"/>
<evidence type="ECO:0000313" key="2">
    <source>
        <dbReference type="Proteomes" id="UP000248405"/>
    </source>
</evidence>
<protein>
    <submittedName>
        <fullName evidence="1">Uncharacterized protein</fullName>
    </submittedName>
</protein>
<dbReference type="AlphaFoldDB" id="A0A319CF87"/>
<gene>
    <name evidence="1" type="ORF">BO88DRAFT_109976</name>
</gene>
<sequence>MSFLFQPQPFPLSLSACSLLNLPRASLRKPCLSEAGRTHHSPRKSVGLRGLFSAHISGNQFPPSLPPPLRQLIAADV</sequence>
<evidence type="ECO:0000313" key="1">
    <source>
        <dbReference type="EMBL" id="PYH73978.1"/>
    </source>
</evidence>
<accession>A0A319CF87</accession>
<dbReference type="EMBL" id="KZ821615">
    <property type="protein sequence ID" value="PYH73978.1"/>
    <property type="molecule type" value="Genomic_DNA"/>
</dbReference>
<dbReference type="RefSeq" id="XP_025567772.1">
    <property type="nucleotide sequence ID" value="XM_025701262.1"/>
</dbReference>
<reference evidence="1" key="1">
    <citation type="submission" date="2016-12" db="EMBL/GenBank/DDBJ databases">
        <title>The genomes of Aspergillus section Nigri reveals drivers in fungal speciation.</title>
        <authorList>
            <consortium name="DOE Joint Genome Institute"/>
            <person name="Vesth T.C."/>
            <person name="Nybo J."/>
            <person name="Theobald S."/>
            <person name="Brandl J."/>
            <person name="Frisvad J.C."/>
            <person name="Nielsen K.F."/>
            <person name="Lyhne E.K."/>
            <person name="Kogle M.E."/>
            <person name="Kuo A."/>
            <person name="Riley R."/>
            <person name="Clum A."/>
            <person name="Nolan M."/>
            <person name="Lipzen A."/>
            <person name="Salamov A."/>
            <person name="Henrissat B."/>
            <person name="Wiebenga A."/>
            <person name="De Vries R.P."/>
            <person name="Grigoriev I.V."/>
            <person name="Mortensen U.H."/>
            <person name="Andersen M.R."/>
            <person name="Baker S.E."/>
        </authorList>
    </citation>
    <scope>NUCLEOTIDE SEQUENCE [LARGE SCALE GENOMIC DNA]</scope>
    <source>
        <strain evidence="1">CBS 113365</strain>
    </source>
</reference>
<name>A0A319CF87_ASPVC</name>
<dbReference type="Proteomes" id="UP000248405">
    <property type="component" value="Unassembled WGS sequence"/>
</dbReference>
<proteinExistence type="predicted"/>